<evidence type="ECO:0000259" key="1">
    <source>
        <dbReference type="Pfam" id="PF05699"/>
    </source>
</evidence>
<reference evidence="2 3" key="1">
    <citation type="journal article" date="2023" name="G3 (Bethesda)">
        <title>A chromosome-length genome assembly and annotation of blackberry (Rubus argutus, cv. 'Hillquist').</title>
        <authorList>
            <person name="Bruna T."/>
            <person name="Aryal R."/>
            <person name="Dudchenko O."/>
            <person name="Sargent D.J."/>
            <person name="Mead D."/>
            <person name="Buti M."/>
            <person name="Cavallini A."/>
            <person name="Hytonen T."/>
            <person name="Andres J."/>
            <person name="Pham M."/>
            <person name="Weisz D."/>
            <person name="Mascagni F."/>
            <person name="Usai G."/>
            <person name="Natali L."/>
            <person name="Bassil N."/>
            <person name="Fernandez G.E."/>
            <person name="Lomsadze A."/>
            <person name="Armour M."/>
            <person name="Olukolu B."/>
            <person name="Poorten T."/>
            <person name="Britton C."/>
            <person name="Davik J."/>
            <person name="Ashrafi H."/>
            <person name="Aiden E.L."/>
            <person name="Borodovsky M."/>
            <person name="Worthington M."/>
        </authorList>
    </citation>
    <scope>NUCLEOTIDE SEQUENCE [LARGE SCALE GENOMIC DNA]</scope>
    <source>
        <strain evidence="2">PI 553951</strain>
    </source>
</reference>
<organism evidence="2 3">
    <name type="scientific">Rubus argutus</name>
    <name type="common">Southern blackberry</name>
    <dbReference type="NCBI Taxonomy" id="59490"/>
    <lineage>
        <taxon>Eukaryota</taxon>
        <taxon>Viridiplantae</taxon>
        <taxon>Streptophyta</taxon>
        <taxon>Embryophyta</taxon>
        <taxon>Tracheophyta</taxon>
        <taxon>Spermatophyta</taxon>
        <taxon>Magnoliopsida</taxon>
        <taxon>eudicotyledons</taxon>
        <taxon>Gunneridae</taxon>
        <taxon>Pentapetalae</taxon>
        <taxon>rosids</taxon>
        <taxon>fabids</taxon>
        <taxon>Rosales</taxon>
        <taxon>Rosaceae</taxon>
        <taxon>Rosoideae</taxon>
        <taxon>Rosoideae incertae sedis</taxon>
        <taxon>Rubus</taxon>
    </lineage>
</organism>
<dbReference type="InterPro" id="IPR012337">
    <property type="entry name" value="RNaseH-like_sf"/>
</dbReference>
<dbReference type="InterPro" id="IPR008906">
    <property type="entry name" value="HATC_C_dom"/>
</dbReference>
<dbReference type="EMBL" id="JBEDUW010000004">
    <property type="protein sequence ID" value="KAK9932586.1"/>
    <property type="molecule type" value="Genomic_DNA"/>
</dbReference>
<dbReference type="SUPFAM" id="SSF53098">
    <property type="entry name" value="Ribonuclease H-like"/>
    <property type="match status" value="1"/>
</dbReference>
<evidence type="ECO:0000313" key="2">
    <source>
        <dbReference type="EMBL" id="KAK9932586.1"/>
    </source>
</evidence>
<proteinExistence type="predicted"/>
<dbReference type="PANTHER" id="PTHR23272:SF161">
    <property type="entry name" value="ZINC FINGER BED DOMAIN-CONTAINING PROTEIN RICESLEEPER 1-LIKE"/>
    <property type="match status" value="1"/>
</dbReference>
<comment type="caution">
    <text evidence="2">The sequence shown here is derived from an EMBL/GenBank/DDBJ whole genome shotgun (WGS) entry which is preliminary data.</text>
</comment>
<feature type="domain" description="HAT C-terminal dimerisation" evidence="1">
    <location>
        <begin position="58"/>
        <end position="141"/>
    </location>
</feature>
<keyword evidence="3" id="KW-1185">Reference proteome</keyword>
<evidence type="ECO:0000313" key="3">
    <source>
        <dbReference type="Proteomes" id="UP001457282"/>
    </source>
</evidence>
<dbReference type="AlphaFoldDB" id="A0AAW1X8L8"/>
<dbReference type="PANTHER" id="PTHR23272">
    <property type="entry name" value="BED FINGER-RELATED"/>
    <property type="match status" value="1"/>
</dbReference>
<name>A0AAW1X8L8_RUBAR</name>
<dbReference type="Proteomes" id="UP001457282">
    <property type="component" value="Unassembled WGS sequence"/>
</dbReference>
<protein>
    <recommendedName>
        <fullName evidence="1">HAT C-terminal dimerisation domain-containing protein</fullName>
    </recommendedName>
</protein>
<sequence>MHDEYRRCEASLSQTNNADGVAAMEGVVYEGVADYEAEILADLMQESLEEQHDMISKEVDKYLTDRNVSPLTRGFDVAQWWRVNASVYPILSKLAKDIFAIPSSTVASENAFSLGKRVVDPFRSSLTPQMVEALVCTSDWLRAEQPNFYKEPTVEELELYQEIEELEKETSGLDSLNLGDAVMK</sequence>
<dbReference type="Pfam" id="PF05699">
    <property type="entry name" value="Dimer_Tnp_hAT"/>
    <property type="match status" value="1"/>
</dbReference>
<dbReference type="GO" id="GO:0046983">
    <property type="term" value="F:protein dimerization activity"/>
    <property type="evidence" value="ECO:0007669"/>
    <property type="project" value="InterPro"/>
</dbReference>
<accession>A0AAW1X8L8</accession>
<gene>
    <name evidence="2" type="ORF">M0R45_019817</name>
</gene>